<dbReference type="PANTHER" id="PTHR33048">
    <property type="entry name" value="PTH11-LIKE INTEGRAL MEMBRANE PROTEIN (AFU_ORTHOLOGUE AFUA_5G11245)"/>
    <property type="match status" value="1"/>
</dbReference>
<dbReference type="GO" id="GO:0005576">
    <property type="term" value="C:extracellular region"/>
    <property type="evidence" value="ECO:0007669"/>
    <property type="project" value="UniProtKB-SubCell"/>
</dbReference>
<reference evidence="19" key="1">
    <citation type="journal article" date="2023" name="Mol. Phylogenet. Evol.">
        <title>Genome-scale phylogeny and comparative genomics of the fungal order Sordariales.</title>
        <authorList>
            <person name="Hensen N."/>
            <person name="Bonometti L."/>
            <person name="Westerberg I."/>
            <person name="Brannstrom I.O."/>
            <person name="Guillou S."/>
            <person name="Cros-Aarteil S."/>
            <person name="Calhoun S."/>
            <person name="Haridas S."/>
            <person name="Kuo A."/>
            <person name="Mondo S."/>
            <person name="Pangilinan J."/>
            <person name="Riley R."/>
            <person name="LaButti K."/>
            <person name="Andreopoulos B."/>
            <person name="Lipzen A."/>
            <person name="Chen C."/>
            <person name="Yan M."/>
            <person name="Daum C."/>
            <person name="Ng V."/>
            <person name="Clum A."/>
            <person name="Steindorff A."/>
            <person name="Ohm R.A."/>
            <person name="Martin F."/>
            <person name="Silar P."/>
            <person name="Natvig D.O."/>
            <person name="Lalanne C."/>
            <person name="Gautier V."/>
            <person name="Ament-Velasquez S.L."/>
            <person name="Kruys A."/>
            <person name="Hutchinson M.I."/>
            <person name="Powell A.J."/>
            <person name="Barry K."/>
            <person name="Miller A.N."/>
            <person name="Grigoriev I.V."/>
            <person name="Debuchy R."/>
            <person name="Gladieux P."/>
            <person name="Hiltunen Thoren M."/>
            <person name="Johannesson H."/>
        </authorList>
    </citation>
    <scope>NUCLEOTIDE SEQUENCE</scope>
    <source>
        <strain evidence="19">PSN293</strain>
    </source>
</reference>
<evidence type="ECO:0000256" key="17">
    <source>
        <dbReference type="SAM" id="SignalP"/>
    </source>
</evidence>
<feature type="transmembrane region" description="Helical" evidence="16">
    <location>
        <begin position="128"/>
        <end position="153"/>
    </location>
</feature>
<keyword evidence="6" id="KW-0336">GPI-anchor</keyword>
<dbReference type="PROSITE" id="PS52012">
    <property type="entry name" value="CFEM"/>
    <property type="match status" value="1"/>
</dbReference>
<feature type="region of interest" description="Disordered" evidence="15">
    <location>
        <begin position="361"/>
        <end position="380"/>
    </location>
</feature>
<dbReference type="GO" id="GO:0098552">
    <property type="term" value="C:side of membrane"/>
    <property type="evidence" value="ECO:0007669"/>
    <property type="project" value="UniProtKB-KW"/>
</dbReference>
<feature type="signal peptide" evidence="17">
    <location>
        <begin position="1"/>
        <end position="21"/>
    </location>
</feature>
<comment type="caution">
    <text evidence="14">Lacks conserved residue(s) required for the propagation of feature annotation.</text>
</comment>
<dbReference type="Pfam" id="PF05730">
    <property type="entry name" value="CFEM"/>
    <property type="match status" value="1"/>
</dbReference>
<evidence type="ECO:0000259" key="18">
    <source>
        <dbReference type="PROSITE" id="PS52012"/>
    </source>
</evidence>
<organism evidence="19 20">
    <name type="scientific">Rhypophila decipiens</name>
    <dbReference type="NCBI Taxonomy" id="261697"/>
    <lineage>
        <taxon>Eukaryota</taxon>
        <taxon>Fungi</taxon>
        <taxon>Dikarya</taxon>
        <taxon>Ascomycota</taxon>
        <taxon>Pezizomycotina</taxon>
        <taxon>Sordariomycetes</taxon>
        <taxon>Sordariomycetidae</taxon>
        <taxon>Sordariales</taxon>
        <taxon>Naviculisporaceae</taxon>
        <taxon>Rhypophila</taxon>
    </lineage>
</organism>
<accession>A0AAN6XWE6</accession>
<dbReference type="EMBL" id="MU858351">
    <property type="protein sequence ID" value="KAK4206795.1"/>
    <property type="molecule type" value="Genomic_DNA"/>
</dbReference>
<feature type="disulfide bond" evidence="14">
    <location>
        <begin position="29"/>
        <end position="69"/>
    </location>
</feature>
<evidence type="ECO:0000256" key="15">
    <source>
        <dbReference type="SAM" id="MobiDB-lite"/>
    </source>
</evidence>
<dbReference type="InterPro" id="IPR049326">
    <property type="entry name" value="Rhodopsin_dom_fungi"/>
</dbReference>
<feature type="chain" id="PRO_5043045111" description="CFEM domain-containing protein" evidence="17">
    <location>
        <begin position="22"/>
        <end position="455"/>
    </location>
</feature>
<evidence type="ECO:0000256" key="7">
    <source>
        <dbReference type="ARBA" id="ARBA00022692"/>
    </source>
</evidence>
<keyword evidence="6" id="KW-0325">Glycoprotein</keyword>
<gene>
    <name evidence="19" type="ORF">QBC37DRAFT_114306</name>
</gene>
<comment type="similarity">
    <text evidence="13">Belongs to the SAT4 family.</text>
</comment>
<feature type="disulfide bond" evidence="14">
    <location>
        <begin position="43"/>
        <end position="50"/>
    </location>
</feature>
<evidence type="ECO:0000256" key="16">
    <source>
        <dbReference type="SAM" id="Phobius"/>
    </source>
</evidence>
<evidence type="ECO:0000313" key="20">
    <source>
        <dbReference type="Proteomes" id="UP001301769"/>
    </source>
</evidence>
<feature type="transmembrane region" description="Helical" evidence="16">
    <location>
        <begin position="329"/>
        <end position="351"/>
    </location>
</feature>
<evidence type="ECO:0000256" key="9">
    <source>
        <dbReference type="ARBA" id="ARBA00022989"/>
    </source>
</evidence>
<comment type="similarity">
    <text evidence="4">Belongs to the RBT5 family.</text>
</comment>
<dbReference type="Proteomes" id="UP001301769">
    <property type="component" value="Unassembled WGS sequence"/>
</dbReference>
<dbReference type="InterPro" id="IPR052337">
    <property type="entry name" value="SAT4-like"/>
</dbReference>
<dbReference type="PANTHER" id="PTHR33048:SF143">
    <property type="entry name" value="EXTRACELLULAR MEMBRANE PROTEIN CFEM DOMAIN-CONTAINING PROTEIN-RELATED"/>
    <property type="match status" value="1"/>
</dbReference>
<keyword evidence="12" id="KW-0449">Lipoprotein</keyword>
<evidence type="ECO:0000256" key="1">
    <source>
        <dbReference type="ARBA" id="ARBA00004141"/>
    </source>
</evidence>
<comment type="caution">
    <text evidence="19">The sequence shown here is derived from an EMBL/GenBank/DDBJ whole genome shotgun (WGS) entry which is preliminary data.</text>
</comment>
<feature type="transmembrane region" description="Helical" evidence="16">
    <location>
        <begin position="173"/>
        <end position="195"/>
    </location>
</feature>
<feature type="disulfide bond" evidence="14">
    <location>
        <begin position="52"/>
        <end position="85"/>
    </location>
</feature>
<dbReference type="Pfam" id="PF20684">
    <property type="entry name" value="Fung_rhodopsin"/>
    <property type="match status" value="1"/>
</dbReference>
<protein>
    <recommendedName>
        <fullName evidence="18">CFEM domain-containing protein</fullName>
    </recommendedName>
</protein>
<keyword evidence="11 14" id="KW-1015">Disulfide bond</keyword>
<evidence type="ECO:0000256" key="6">
    <source>
        <dbReference type="ARBA" id="ARBA00022622"/>
    </source>
</evidence>
<evidence type="ECO:0000256" key="13">
    <source>
        <dbReference type="ARBA" id="ARBA00038359"/>
    </source>
</evidence>
<evidence type="ECO:0000256" key="3">
    <source>
        <dbReference type="ARBA" id="ARBA00004613"/>
    </source>
</evidence>
<keyword evidence="10 16" id="KW-0472">Membrane</keyword>
<keyword evidence="5" id="KW-0964">Secreted</keyword>
<evidence type="ECO:0000256" key="12">
    <source>
        <dbReference type="ARBA" id="ARBA00023288"/>
    </source>
</evidence>
<feature type="transmembrane region" description="Helical" evidence="16">
    <location>
        <begin position="207"/>
        <end position="228"/>
    </location>
</feature>
<evidence type="ECO:0000256" key="10">
    <source>
        <dbReference type="ARBA" id="ARBA00023136"/>
    </source>
</evidence>
<keyword evidence="8 17" id="KW-0732">Signal</keyword>
<keyword evidence="9 16" id="KW-1133">Transmembrane helix</keyword>
<feature type="disulfide bond" evidence="14">
    <location>
        <begin position="33"/>
        <end position="64"/>
    </location>
</feature>
<feature type="domain" description="CFEM" evidence="18">
    <location>
        <begin position="1"/>
        <end position="112"/>
    </location>
</feature>
<evidence type="ECO:0000256" key="2">
    <source>
        <dbReference type="ARBA" id="ARBA00004589"/>
    </source>
</evidence>
<proteinExistence type="inferred from homology"/>
<feature type="transmembrane region" description="Helical" evidence="16">
    <location>
        <begin position="260"/>
        <end position="278"/>
    </location>
</feature>
<dbReference type="InterPro" id="IPR008427">
    <property type="entry name" value="Extracellular_membr_CFEM_dom"/>
</dbReference>
<name>A0AAN6XWE6_9PEZI</name>
<sequence length="455" mass="50108">MVGKMTSLLLLLTILASLASAQLDKLPKCGLDCIVTAVLNSTCSPSNTTCICGNVALQSQAHHCVLESCTVREQLSTLNITNANCGVFSGNDQSWVPPMIFFVILAGVIFVLRLVSRIVCRTKLWWDDFFNLLATIGVVGYSAVCFVTGNLGLGKQIWAVPQENIPTLLTLSYVEFLLYNWCEVTLRTSVLLFYIRVFPVGTGPRRIFWAVLIVSDILSVGFLFFNIFQCSPISHFWLQWDGLHEGTCIGPNKVTLSGGIIDLFWTLVILIIPLPYVLRLKLPPYKKFAATVMFTWGIITIAIMCYRFTTLERYDGTDNPTIDGIGVTLWSGIELDVALICACMPSVYPLFLRVIQRRNRNGGAPAPRPPPDSSVATIGGSGGGKFSVRFTKKKRSLWSMPSMTGLTVTNSHEEDTGYYDLKDTPTVFSHATGTTKRPSEASYVEIGEEVAAPAR</sequence>
<dbReference type="SMART" id="SM00747">
    <property type="entry name" value="CFEM"/>
    <property type="match status" value="1"/>
</dbReference>
<keyword evidence="7 16" id="KW-0812">Transmembrane</keyword>
<evidence type="ECO:0000256" key="5">
    <source>
        <dbReference type="ARBA" id="ARBA00022525"/>
    </source>
</evidence>
<comment type="subcellular location">
    <subcellularLocation>
        <location evidence="2">Membrane</location>
        <topology evidence="2">Lipid-anchor</topology>
        <topology evidence="2">GPI-anchor</topology>
    </subcellularLocation>
    <subcellularLocation>
        <location evidence="1">Membrane</location>
        <topology evidence="1">Multi-pass membrane protein</topology>
    </subcellularLocation>
    <subcellularLocation>
        <location evidence="3">Secreted</location>
    </subcellularLocation>
</comment>
<dbReference type="AlphaFoldDB" id="A0AAN6XWE6"/>
<feature type="region of interest" description="Disordered" evidence="15">
    <location>
        <begin position="430"/>
        <end position="455"/>
    </location>
</feature>
<feature type="transmembrane region" description="Helical" evidence="16">
    <location>
        <begin position="95"/>
        <end position="116"/>
    </location>
</feature>
<evidence type="ECO:0000256" key="11">
    <source>
        <dbReference type="ARBA" id="ARBA00023157"/>
    </source>
</evidence>
<feature type="transmembrane region" description="Helical" evidence="16">
    <location>
        <begin position="290"/>
        <end position="309"/>
    </location>
</feature>
<evidence type="ECO:0000256" key="4">
    <source>
        <dbReference type="ARBA" id="ARBA00010031"/>
    </source>
</evidence>
<evidence type="ECO:0000313" key="19">
    <source>
        <dbReference type="EMBL" id="KAK4206795.1"/>
    </source>
</evidence>
<evidence type="ECO:0000256" key="8">
    <source>
        <dbReference type="ARBA" id="ARBA00022729"/>
    </source>
</evidence>
<keyword evidence="20" id="KW-1185">Reference proteome</keyword>
<evidence type="ECO:0000256" key="14">
    <source>
        <dbReference type="PROSITE-ProRule" id="PRU01356"/>
    </source>
</evidence>
<reference evidence="19" key="2">
    <citation type="submission" date="2023-05" db="EMBL/GenBank/DDBJ databases">
        <authorList>
            <consortium name="Lawrence Berkeley National Laboratory"/>
            <person name="Steindorff A."/>
            <person name="Hensen N."/>
            <person name="Bonometti L."/>
            <person name="Westerberg I."/>
            <person name="Brannstrom I.O."/>
            <person name="Guillou S."/>
            <person name="Cros-Aarteil S."/>
            <person name="Calhoun S."/>
            <person name="Haridas S."/>
            <person name="Kuo A."/>
            <person name="Mondo S."/>
            <person name="Pangilinan J."/>
            <person name="Riley R."/>
            <person name="Labutti K."/>
            <person name="Andreopoulos B."/>
            <person name="Lipzen A."/>
            <person name="Chen C."/>
            <person name="Yanf M."/>
            <person name="Daum C."/>
            <person name="Ng V."/>
            <person name="Clum A."/>
            <person name="Ohm R."/>
            <person name="Martin F."/>
            <person name="Silar P."/>
            <person name="Natvig D."/>
            <person name="Lalanne C."/>
            <person name="Gautier V."/>
            <person name="Ament-Velasquez S.L."/>
            <person name="Kruys A."/>
            <person name="Hutchinson M.I."/>
            <person name="Powell A.J."/>
            <person name="Barry K."/>
            <person name="Miller A.N."/>
            <person name="Grigoriev I.V."/>
            <person name="Debuchy R."/>
            <person name="Gladieux P."/>
            <person name="Thoren M.H."/>
            <person name="Johannesson H."/>
        </authorList>
    </citation>
    <scope>NUCLEOTIDE SEQUENCE</scope>
    <source>
        <strain evidence="19">PSN293</strain>
    </source>
</reference>